<dbReference type="InterPro" id="IPR004146">
    <property type="entry name" value="DC1"/>
</dbReference>
<gene>
    <name evidence="3" type="ORF">SO802_023725</name>
</gene>
<evidence type="ECO:0000256" key="1">
    <source>
        <dbReference type="ARBA" id="ARBA00022737"/>
    </source>
</evidence>
<accession>A0AAW2C9L3</accession>
<keyword evidence="1" id="KW-0677">Repeat</keyword>
<dbReference type="EMBL" id="JAZDWU010000008">
    <property type="protein sequence ID" value="KAK9994022.1"/>
    <property type="molecule type" value="Genomic_DNA"/>
</dbReference>
<protein>
    <recommendedName>
        <fullName evidence="2">DC1 domain-containing protein</fullName>
    </recommendedName>
</protein>
<dbReference type="AlphaFoldDB" id="A0AAW2C9L3"/>
<proteinExistence type="predicted"/>
<feature type="domain" description="DC1" evidence="2">
    <location>
        <begin position="464"/>
        <end position="517"/>
    </location>
</feature>
<evidence type="ECO:0000313" key="4">
    <source>
        <dbReference type="Proteomes" id="UP001459277"/>
    </source>
</evidence>
<dbReference type="Proteomes" id="UP001459277">
    <property type="component" value="Unassembled WGS sequence"/>
</dbReference>
<name>A0AAW2C9L3_9ROSI</name>
<evidence type="ECO:0000313" key="3">
    <source>
        <dbReference type="EMBL" id="KAK9994022.1"/>
    </source>
</evidence>
<comment type="caution">
    <text evidence="3">The sequence shown here is derived from an EMBL/GenBank/DDBJ whole genome shotgun (WGS) entry which is preliminary data.</text>
</comment>
<organism evidence="3 4">
    <name type="scientific">Lithocarpus litseifolius</name>
    <dbReference type="NCBI Taxonomy" id="425828"/>
    <lineage>
        <taxon>Eukaryota</taxon>
        <taxon>Viridiplantae</taxon>
        <taxon>Streptophyta</taxon>
        <taxon>Embryophyta</taxon>
        <taxon>Tracheophyta</taxon>
        <taxon>Spermatophyta</taxon>
        <taxon>Magnoliopsida</taxon>
        <taxon>eudicotyledons</taxon>
        <taxon>Gunneridae</taxon>
        <taxon>Pentapetalae</taxon>
        <taxon>rosids</taxon>
        <taxon>fabids</taxon>
        <taxon>Fagales</taxon>
        <taxon>Fagaceae</taxon>
        <taxon>Lithocarpus</taxon>
    </lineage>
</organism>
<reference evidence="3 4" key="1">
    <citation type="submission" date="2024-01" db="EMBL/GenBank/DDBJ databases">
        <title>A telomere-to-telomere, gap-free genome of sweet tea (Lithocarpus litseifolius).</title>
        <authorList>
            <person name="Zhou J."/>
        </authorList>
    </citation>
    <scope>NUCLEOTIDE SEQUENCE [LARGE SCALE GENOMIC DNA]</scope>
    <source>
        <strain evidence="3">Zhou-2022a</strain>
        <tissue evidence="3">Leaf</tissue>
    </source>
</reference>
<evidence type="ECO:0000259" key="2">
    <source>
        <dbReference type="Pfam" id="PF03107"/>
    </source>
</evidence>
<dbReference type="InterPro" id="IPR046349">
    <property type="entry name" value="C1-like_sf"/>
</dbReference>
<sequence>MEKIKHFDHPYHVLSLSNKKRGDQILCEACREYCDGQAYVCSREYCDGLIHSCSEGCRYSLHVSCAKLPQHVQSPFHPPHPLTLKPHDPYHLGGLFKCDGCTKHYKGFVYRCEDCNFQLDRECAFMRTVKVIEEEGQWKEQLLTHPYHHHPLLLLDKVPANERYKCTVCLAHCSDHHHSTYGCIPCRLIIHDGSCFERKLPPQIQHFYHPHPLTLSTALSDQEDITCNACYEKFTRVWYYSCEQCKDFVMDIPCTLLLPTTIDCIKPESDQIQHFLHGHPLSLCKADDQEQIMHCRVCDKRCTGPTYVCDSGRASSLFCKKIYFHKSCLEFPQQILHPFHPYHPLTLLDDQSNYSDDRCNACRKSTTDCFLYICLYCDFIVSNNKPRHFCLHVECSTMMMPAITYEGHTHLLQFRDDNIESNKLQCSACKSNICESYDFNCLYCDLNLHLSCGPLPYTVKHKDHNIHSLFLTNSPLQEEVEDETDEFYCHACEEERDPQLPVYYCAECHYVAEIQCVFSQIISSLKGEYGDLELRSSLGHSGKLICKNKAMEMVQKKEQVKAAVTLYDILKSWSKDEIEQLNGVLRIAETKKDTAKKDDHDEDSEFEFFLLFNKNYTQVMKFLDRGAKITTPFKCVEKVPEVNFEWAPVEEVVSVGGYMIIQRLAPILEPLLSKHGDISAMSTLRPRVRMYLYNMLCESIYSMINTKFEDITKDLLLKWWTTLRMLQFAEFKIQFAFDHLKRVVEAYLGLRVRKEVEDAVYKIDKDILALEEKRKCIIAAKSTKSSITEECFREALLLKHCKAGTFFFF</sequence>
<dbReference type="Pfam" id="PF03107">
    <property type="entry name" value="C1_2"/>
    <property type="match status" value="4"/>
</dbReference>
<feature type="domain" description="DC1" evidence="2">
    <location>
        <begin position="75"/>
        <end position="124"/>
    </location>
</feature>
<dbReference type="SUPFAM" id="SSF57889">
    <property type="entry name" value="Cysteine-rich domain"/>
    <property type="match status" value="6"/>
</dbReference>
<dbReference type="PANTHER" id="PTHR46288">
    <property type="entry name" value="PHORBOL-ESTER/DAG-TYPE DOMAIN-CONTAINING PROTEIN"/>
    <property type="match status" value="1"/>
</dbReference>
<feature type="domain" description="DC1" evidence="2">
    <location>
        <begin position="207"/>
        <end position="254"/>
    </location>
</feature>
<keyword evidence="4" id="KW-1185">Reference proteome</keyword>
<dbReference type="PANTHER" id="PTHR46288:SF27">
    <property type="entry name" value="CYSTEINE_HISTIDINE-RICH C1 DOMAIN FAMILY PROTEIN"/>
    <property type="match status" value="1"/>
</dbReference>
<feature type="domain" description="DC1" evidence="2">
    <location>
        <begin position="338"/>
        <end position="381"/>
    </location>
</feature>